<evidence type="ECO:0000313" key="6">
    <source>
        <dbReference type="Proteomes" id="UP001204798"/>
    </source>
</evidence>
<protein>
    <submittedName>
        <fullName evidence="5">5-methyltetrahydropteroyltriglutamate--homocysteine methyltransferase</fullName>
        <ecNumber evidence="5">2.1.1.14</ecNumber>
    </submittedName>
</protein>
<proteinExistence type="predicted"/>
<evidence type="ECO:0000256" key="1">
    <source>
        <dbReference type="ARBA" id="ARBA00001947"/>
    </source>
</evidence>
<dbReference type="InterPro" id="IPR002629">
    <property type="entry name" value="Met_Synth_C/arc"/>
</dbReference>
<keyword evidence="5" id="KW-0808">Transferase</keyword>
<evidence type="ECO:0000313" key="5">
    <source>
        <dbReference type="EMBL" id="MCS3918394.1"/>
    </source>
</evidence>
<comment type="caution">
    <text evidence="5">The sequence shown here is derived from an EMBL/GenBank/DDBJ whole genome shotgun (WGS) entry which is preliminary data.</text>
</comment>
<dbReference type="CDD" id="cd03311">
    <property type="entry name" value="CIMS_C_terminal_like"/>
    <property type="match status" value="1"/>
</dbReference>
<dbReference type="GO" id="GO:0003871">
    <property type="term" value="F:5-methyltetrahydropteroyltriglutamate-homocysteine S-methyltransferase activity"/>
    <property type="evidence" value="ECO:0007669"/>
    <property type="project" value="UniProtKB-EC"/>
</dbReference>
<gene>
    <name evidence="5" type="ORF">M2350_000791</name>
</gene>
<dbReference type="Gene3D" id="3.20.20.210">
    <property type="match status" value="1"/>
</dbReference>
<dbReference type="Pfam" id="PF01717">
    <property type="entry name" value="Meth_synt_2"/>
    <property type="match status" value="1"/>
</dbReference>
<feature type="domain" description="Cobalamin-independent methionine synthase MetE C-terminal/archaeal" evidence="4">
    <location>
        <begin position="10"/>
        <end position="329"/>
    </location>
</feature>
<keyword evidence="5" id="KW-0489">Methyltransferase</keyword>
<evidence type="ECO:0000256" key="3">
    <source>
        <dbReference type="ARBA" id="ARBA00022833"/>
    </source>
</evidence>
<name>A0ABT2EKB9_9BACT</name>
<dbReference type="EC" id="2.1.1.14" evidence="5"/>
<dbReference type="RefSeq" id="WP_259094133.1">
    <property type="nucleotide sequence ID" value="NZ_CP130454.1"/>
</dbReference>
<comment type="cofactor">
    <cofactor evidence="1">
        <name>Zn(2+)</name>
        <dbReference type="ChEBI" id="CHEBI:29105"/>
    </cofactor>
</comment>
<dbReference type="InterPro" id="IPR038071">
    <property type="entry name" value="UROD/MetE-like_sf"/>
</dbReference>
<sequence>MAVTIELPILPVTSVGSFPKPPYLQQARIQFRRGEISYEKLHELELQATREVIAMQEEVGADLLVHGEMERGDMVEFFADQLEGFGRKGLVRSYGNRYYFKPVITGEIRRTKPMTVEMWQFAQSLTKKPVKGMLTGAYTIYDWSFDEHYDPYDKDRKGRREAVLALAHAINEEAQDLRKAGALFIQIDEPAVPTHPEDIEIAYEAMEVMTKGLDAFVITHMCYGDLRPVYQRLVQFPVHQFDWEFTNNADKLYPLIEQFGYPSDKFIGLGVVDVHSRRIESVDEVEQRIRQALRYLRPEQIFPDPDCGLKTRTWDEAKAKMAVIVEAAKRIRSEIEAQGGPTKLRFTFDGGVKVEAIRG</sequence>
<dbReference type="SUPFAM" id="SSF51726">
    <property type="entry name" value="UROD/MetE-like"/>
    <property type="match status" value="1"/>
</dbReference>
<dbReference type="PANTHER" id="PTHR30519">
    <property type="entry name" value="5-METHYLTETRAHYDROPTEROYLTRIGLUTAMATE--HOMOCYSTEINE METHYLTRANSFERASE"/>
    <property type="match status" value="1"/>
</dbReference>
<evidence type="ECO:0000259" key="4">
    <source>
        <dbReference type="Pfam" id="PF01717"/>
    </source>
</evidence>
<accession>A0ABT2EKB9</accession>
<evidence type="ECO:0000256" key="2">
    <source>
        <dbReference type="ARBA" id="ARBA00022723"/>
    </source>
</evidence>
<keyword evidence="6" id="KW-1185">Reference proteome</keyword>
<keyword evidence="3" id="KW-0862">Zinc</keyword>
<dbReference type="Proteomes" id="UP001204798">
    <property type="component" value="Unassembled WGS sequence"/>
</dbReference>
<dbReference type="GO" id="GO:0032259">
    <property type="term" value="P:methylation"/>
    <property type="evidence" value="ECO:0007669"/>
    <property type="project" value="UniProtKB-KW"/>
</dbReference>
<keyword evidence="2" id="KW-0479">Metal-binding</keyword>
<reference evidence="5 6" key="1">
    <citation type="submission" date="2022-08" db="EMBL/GenBank/DDBJ databases">
        <title>Bacterial and archaeal communities from various locations to study Microbial Dark Matter (Phase II).</title>
        <authorList>
            <person name="Stepanauskas R."/>
        </authorList>
    </citation>
    <scope>NUCLEOTIDE SEQUENCE [LARGE SCALE GENOMIC DNA]</scope>
    <source>
        <strain evidence="5 6">PD1</strain>
    </source>
</reference>
<organism evidence="5 6">
    <name type="scientific">Candidatus Fervidibacter sacchari</name>
    <dbReference type="NCBI Taxonomy" id="1448929"/>
    <lineage>
        <taxon>Bacteria</taxon>
        <taxon>Candidatus Fervidibacterota</taxon>
        <taxon>Candidatus Fervidibacter</taxon>
    </lineage>
</organism>
<dbReference type="EMBL" id="JANUCP010000001">
    <property type="protein sequence ID" value="MCS3918394.1"/>
    <property type="molecule type" value="Genomic_DNA"/>
</dbReference>